<evidence type="ECO:0000256" key="4">
    <source>
        <dbReference type="ARBA" id="ARBA00022722"/>
    </source>
</evidence>
<keyword evidence="9" id="KW-0067">ATP-binding</keyword>
<dbReference type="InterPro" id="IPR014835">
    <property type="entry name" value="NS1-Nuc"/>
</dbReference>
<name>C7FFR9_9VIRU</name>
<evidence type="ECO:0000256" key="2">
    <source>
        <dbReference type="ARBA" id="ARBA00022562"/>
    </source>
</evidence>
<dbReference type="SUPFAM" id="SSF52540">
    <property type="entry name" value="P-loop containing nucleoside triphosphate hydrolases"/>
    <property type="match status" value="1"/>
</dbReference>
<evidence type="ECO:0000259" key="15">
    <source>
        <dbReference type="PROSITE" id="PS52022"/>
    </source>
</evidence>
<dbReference type="InterPro" id="IPR049901">
    <property type="entry name" value="PV_NS1-NUC"/>
</dbReference>
<dbReference type="PROSITE" id="PS52022">
    <property type="entry name" value="PV_NS1_NUC"/>
    <property type="match status" value="1"/>
</dbReference>
<keyword evidence="6 12" id="KW-0547">Nucleotide-binding</keyword>
<evidence type="ECO:0000256" key="6">
    <source>
        <dbReference type="ARBA" id="ARBA00022741"/>
    </source>
</evidence>
<feature type="active site" description="For nuclease activity" evidence="12">
    <location>
        <position position="155"/>
    </location>
</feature>
<dbReference type="PROSITE" id="PS51206">
    <property type="entry name" value="SF3_HELICASE_1"/>
    <property type="match status" value="1"/>
</dbReference>
<dbReference type="Gene3D" id="3.40.50.300">
    <property type="entry name" value="P-loop containing nucleotide triphosphate hydrolases"/>
    <property type="match status" value="1"/>
</dbReference>
<sequence>MRSYYEVIVQLPNDVESQVPGISDSFVNWITSREWTLPEDADWDLDQVDQVQLTLGDKIQREIRNHWGTMAKEPDFHYFIQLEQGEVFFHLHVLLETCSVKPMVLGRYIRHIQQKIVSKVYCGHEPAMEGWMRVTKTKNFGGANKVRAESYIPAYLIPKQQPEVQWAWTNVPEYIKACLHRELRASLARLHFEEAGLSQSKENLARTADGAPVIATRVSKRYMELVDWLVEKGITTEKEWLLENRESFRSFQASSNSARQIKTALQGAIQEMLLTKTAEDYLVGKDPVSDDEIRQNRIYKILELNHYDPAYVGSILVGWCQKKWGKRNTLWLFGPATTGKTNIAEAIAHAVPFYGCVNWTNENFPFNDCVEKMIIWWEEGKMTAKVVETAKAILGGSRVRVDQKCKASVPIEPTSVIITSNTNMCYVIDGNTTTFEHKQPLEDRMFKLELLTRLPDDFGKVTKQEVRQFFRWSQDHLTPVIPEFLVRKAESRKRPAPSGEGYISPTKKPALAEQQQASESAEPVPTRYRIKCSKHCGMDKMLFPCQICESMNRNINICAIHKTTECKECFPEYGDKKDTVPELPPCTEHNVSRCYQCHSGELYRVTSDSDEKPAPASDEGTEPSYAPCTIHHLMGKSRGLVSCAACRLKNSTLHDDLDDGDLEQ</sequence>
<keyword evidence="8 12" id="KW-0378">Hydrolase</keyword>
<dbReference type="Pfam" id="PF08724">
    <property type="entry name" value="Rep_N"/>
    <property type="match status" value="1"/>
</dbReference>
<evidence type="ECO:0000313" key="16">
    <source>
        <dbReference type="EMBL" id="ACU30841.1"/>
    </source>
</evidence>
<evidence type="ECO:0000259" key="14">
    <source>
        <dbReference type="PROSITE" id="PS51206"/>
    </source>
</evidence>
<feature type="region of interest" description="Disordered" evidence="13">
    <location>
        <begin position="489"/>
        <end position="524"/>
    </location>
</feature>
<feature type="short sequence motif" description="RCR-2" evidence="12">
    <location>
        <begin position="90"/>
        <end position="92"/>
    </location>
</feature>
<feature type="domain" description="PV NS1-Nuc" evidence="15">
    <location>
        <begin position="1"/>
        <end position="195"/>
    </location>
</feature>
<keyword evidence="4 12" id="KW-0540">Nuclease</keyword>
<gene>
    <name evidence="16" type="primary">rep</name>
</gene>
<reference evidence="16 17" key="1">
    <citation type="journal article" date="2007" name="Ping Tu Hsueh Pao">
        <title>Construction and identification of recombinant avian adeno-associated virus expressing GFP reporter gene.</title>
        <authorList>
            <person name="Wang A.P."/>
            <person name="Sun H.C."/>
            <person name="Wang J.Y."/>
            <person name="Wang Y.J."/>
            <person name="Yuan W.F."/>
        </authorList>
    </citation>
    <scope>NUCLEOTIDE SEQUENCE [LARGE SCALE GENOMIC DNA]</scope>
    <source>
        <strain evidence="16">YZ-1</strain>
    </source>
</reference>
<keyword evidence="11 12" id="KW-0238">DNA-binding</keyword>
<accession>C7FFR9</accession>
<dbReference type="Proteomes" id="UP000133834">
    <property type="component" value="Segment"/>
</dbReference>
<dbReference type="SUPFAM" id="SSF55464">
    <property type="entry name" value="Origin of replication-binding domain, RBD-like"/>
    <property type="match status" value="1"/>
</dbReference>
<dbReference type="EMBL" id="GQ368252">
    <property type="protein sequence ID" value="ACU30841.1"/>
    <property type="molecule type" value="Genomic_DNA"/>
</dbReference>
<feature type="domain" description="SF3 helicase" evidence="14">
    <location>
        <begin position="308"/>
        <end position="463"/>
    </location>
</feature>
<evidence type="ECO:0000256" key="11">
    <source>
        <dbReference type="ARBA" id="ARBA00023125"/>
    </source>
</evidence>
<dbReference type="GO" id="GO:0019079">
    <property type="term" value="P:viral genome replication"/>
    <property type="evidence" value="ECO:0007669"/>
    <property type="project" value="InterPro"/>
</dbReference>
<evidence type="ECO:0000256" key="1">
    <source>
        <dbReference type="ARBA" id="ARBA00004147"/>
    </source>
</evidence>
<evidence type="ECO:0000313" key="17">
    <source>
        <dbReference type="Proteomes" id="UP000133834"/>
    </source>
</evidence>
<evidence type="ECO:0000256" key="7">
    <source>
        <dbReference type="ARBA" id="ARBA00022759"/>
    </source>
</evidence>
<evidence type="ECO:0000256" key="13">
    <source>
        <dbReference type="SAM" id="MobiDB-lite"/>
    </source>
</evidence>
<dbReference type="Gene3D" id="1.10.10.950">
    <property type="match status" value="1"/>
</dbReference>
<evidence type="ECO:0000256" key="12">
    <source>
        <dbReference type="PROSITE-ProRule" id="PRU01366"/>
    </source>
</evidence>
<dbReference type="InterPro" id="IPR027417">
    <property type="entry name" value="P-loop_NTPase"/>
</dbReference>
<reference evidence="16 17" key="2">
    <citation type="journal article" date="2011" name="Arch. Virol.">
        <title>Molecular characterization and phylogenetic analysis of an avian adeno-associated virus originating from a chicken in China.</title>
        <authorList>
            <person name="Wang J."/>
            <person name="Zhu L."/>
            <person name="Zhu J."/>
            <person name="Sun H."/>
            <person name="Zhu G."/>
        </authorList>
    </citation>
    <scope>NUCLEOTIDE SEQUENCE [LARGE SCALE GENOMIC DNA]</scope>
    <source>
        <strain evidence="16">YZ-1</strain>
    </source>
</reference>
<feature type="compositionally biased region" description="Low complexity" evidence="13">
    <location>
        <begin position="512"/>
        <end position="522"/>
    </location>
</feature>
<feature type="short sequence motif" description="RCR-3" evidence="12">
    <location>
        <begin position="155"/>
        <end position="159"/>
    </location>
</feature>
<evidence type="ECO:0000256" key="8">
    <source>
        <dbReference type="ARBA" id="ARBA00022801"/>
    </source>
</evidence>
<protein>
    <submittedName>
        <fullName evidence="16">Rep78</fullName>
    </submittedName>
</protein>
<dbReference type="GO" id="GO:0016787">
    <property type="term" value="F:hydrolase activity"/>
    <property type="evidence" value="ECO:0007669"/>
    <property type="project" value="UniProtKB-KW"/>
</dbReference>
<dbReference type="Pfam" id="PF01057">
    <property type="entry name" value="Parvo_NS1"/>
    <property type="match status" value="1"/>
</dbReference>
<dbReference type="InterPro" id="IPR014015">
    <property type="entry name" value="Helicase_SF3_DNA-vir"/>
</dbReference>
<dbReference type="GO" id="GO:0042025">
    <property type="term" value="C:host cell nucleus"/>
    <property type="evidence" value="ECO:0007669"/>
    <property type="project" value="UniProtKB-SubCell"/>
</dbReference>
<dbReference type="GO" id="GO:0005524">
    <property type="term" value="F:ATP binding"/>
    <property type="evidence" value="ECO:0007669"/>
    <property type="project" value="UniProtKB-KW"/>
</dbReference>
<dbReference type="GO" id="GO:0046872">
    <property type="term" value="F:metal ion binding"/>
    <property type="evidence" value="ECO:0007669"/>
    <property type="project" value="UniProtKB-KW"/>
</dbReference>
<keyword evidence="3 12" id="KW-0235">DNA replication</keyword>
<evidence type="ECO:0000256" key="9">
    <source>
        <dbReference type="ARBA" id="ARBA00022840"/>
    </source>
</evidence>
<evidence type="ECO:0000256" key="10">
    <source>
        <dbReference type="ARBA" id="ARBA00023124"/>
    </source>
</evidence>
<dbReference type="GO" id="GO:0006260">
    <property type="term" value="P:DNA replication"/>
    <property type="evidence" value="ECO:0007669"/>
    <property type="project" value="UniProtKB-UniRule"/>
</dbReference>
<dbReference type="InterPro" id="IPR001257">
    <property type="entry name" value="Parvovirus_NS1_helicase"/>
</dbReference>
<organism evidence="16 17">
    <name type="scientific">Avian adeno-associated virus</name>
    <dbReference type="NCBI Taxonomy" id="341671"/>
    <lineage>
        <taxon>Viruses</taxon>
        <taxon>Monodnaviria</taxon>
        <taxon>Shotokuvirae</taxon>
        <taxon>Cossaviricota</taxon>
        <taxon>Quintoviricetes</taxon>
        <taxon>Piccovirales</taxon>
        <taxon>Parvoviridae</taxon>
        <taxon>Parvovirinae</taxon>
        <taxon>Dependoparvovirus</taxon>
        <taxon>Dependoparvovirus avian1</taxon>
    </lineage>
</organism>
<keyword evidence="7 12" id="KW-0255">Endonuclease</keyword>
<keyword evidence="10 12" id="KW-0190">Covalent protein-DNA linkage</keyword>
<dbReference type="Gene3D" id="3.40.1310.20">
    <property type="match status" value="1"/>
</dbReference>
<keyword evidence="2 12" id="KW-1048">Host nucleus</keyword>
<comment type="subcellular location">
    <subcellularLocation>
        <location evidence="1 12">Host nucleus</location>
    </subcellularLocation>
</comment>
<evidence type="ECO:0000256" key="3">
    <source>
        <dbReference type="ARBA" id="ARBA00022705"/>
    </source>
</evidence>
<evidence type="ECO:0000256" key="5">
    <source>
        <dbReference type="ARBA" id="ARBA00022723"/>
    </source>
</evidence>
<dbReference type="GO" id="GO:0003677">
    <property type="term" value="F:DNA binding"/>
    <property type="evidence" value="ECO:0007669"/>
    <property type="project" value="UniProtKB-UniRule"/>
</dbReference>
<dbReference type="GO" id="GO:0004519">
    <property type="term" value="F:endonuclease activity"/>
    <property type="evidence" value="ECO:0007669"/>
    <property type="project" value="UniProtKB-UniRule"/>
</dbReference>
<keyword evidence="5" id="KW-0479">Metal-binding</keyword>
<proteinExistence type="predicted"/>